<organism evidence="1 2">
    <name type="scientific">Pocillopora meandrina</name>
    <dbReference type="NCBI Taxonomy" id="46732"/>
    <lineage>
        <taxon>Eukaryota</taxon>
        <taxon>Metazoa</taxon>
        <taxon>Cnidaria</taxon>
        <taxon>Anthozoa</taxon>
        <taxon>Hexacorallia</taxon>
        <taxon>Scleractinia</taxon>
        <taxon>Astrocoeniina</taxon>
        <taxon>Pocilloporidae</taxon>
        <taxon>Pocillopora</taxon>
    </lineage>
</organism>
<name>A0AAU9W115_9CNID</name>
<dbReference type="AlphaFoldDB" id="A0AAU9W115"/>
<evidence type="ECO:0000313" key="1">
    <source>
        <dbReference type="EMBL" id="CAH3042170.1"/>
    </source>
</evidence>
<keyword evidence="2" id="KW-1185">Reference proteome</keyword>
<comment type="caution">
    <text evidence="1">The sequence shown here is derived from an EMBL/GenBank/DDBJ whole genome shotgun (WGS) entry which is preliminary data.</text>
</comment>
<gene>
    <name evidence="1" type="ORF">PMEA_00028645</name>
</gene>
<protein>
    <submittedName>
        <fullName evidence="1">Uncharacterized protein</fullName>
    </submittedName>
</protein>
<dbReference type="EMBL" id="CALNXJ010000006">
    <property type="protein sequence ID" value="CAH3042170.1"/>
    <property type="molecule type" value="Genomic_DNA"/>
</dbReference>
<proteinExistence type="predicted"/>
<sequence length="166" mass="19218">MNERELRGVVCLMQPNSIDILKRNEADGKVFSVTTFDGSDIIHVRVARTDKSDKSVQKDISTSVTFKVFEELPRNYAKLHQMGLSSDIVPIANMLAKVTLLELCRGENTAFTSLEEDLDGSFYMWANRREPEFSWYSEDSFHRSNEPAVLRWYQLQSRRRPDCMIC</sequence>
<dbReference type="Proteomes" id="UP001159428">
    <property type="component" value="Unassembled WGS sequence"/>
</dbReference>
<reference evidence="1 2" key="1">
    <citation type="submission" date="2022-05" db="EMBL/GenBank/DDBJ databases">
        <authorList>
            <consortium name="Genoscope - CEA"/>
            <person name="William W."/>
        </authorList>
    </citation>
    <scope>NUCLEOTIDE SEQUENCE [LARGE SCALE GENOMIC DNA]</scope>
</reference>
<accession>A0AAU9W115</accession>
<evidence type="ECO:0000313" key="2">
    <source>
        <dbReference type="Proteomes" id="UP001159428"/>
    </source>
</evidence>